<name>A0ABW5U9H8_9SPHI</name>
<protein>
    <submittedName>
        <fullName evidence="1">Transposase</fullName>
    </submittedName>
</protein>
<evidence type="ECO:0000313" key="1">
    <source>
        <dbReference type="EMBL" id="MFD2742561.1"/>
    </source>
</evidence>
<sequence>MNRTILATTSLGIAAIMLISCQNNNNNNHSNDNEISHKTLSEQAIEVHDEIMPQISKFDKTAVKIDSILNGLSASKSEETELDTTTIRTELTALKQDIESATGSMMDWMRNYKLDSTDVSYQQSEVERIKLMRTEFDQVNQQIDAKMKSYVK</sequence>
<dbReference type="RefSeq" id="WP_156472508.1">
    <property type="nucleotide sequence ID" value="NZ_JBHUMB010000006.1"/>
</dbReference>
<evidence type="ECO:0000313" key="2">
    <source>
        <dbReference type="Proteomes" id="UP001597418"/>
    </source>
</evidence>
<dbReference type="PROSITE" id="PS51257">
    <property type="entry name" value="PROKAR_LIPOPROTEIN"/>
    <property type="match status" value="1"/>
</dbReference>
<organism evidence="1 2">
    <name type="scientific">Sphingobacterium populi</name>
    <dbReference type="NCBI Taxonomy" id="1812824"/>
    <lineage>
        <taxon>Bacteria</taxon>
        <taxon>Pseudomonadati</taxon>
        <taxon>Bacteroidota</taxon>
        <taxon>Sphingobacteriia</taxon>
        <taxon>Sphingobacteriales</taxon>
        <taxon>Sphingobacteriaceae</taxon>
        <taxon>Sphingobacterium</taxon>
    </lineage>
</organism>
<proteinExistence type="predicted"/>
<keyword evidence="2" id="KW-1185">Reference proteome</keyword>
<comment type="caution">
    <text evidence="1">The sequence shown here is derived from an EMBL/GenBank/DDBJ whole genome shotgun (WGS) entry which is preliminary data.</text>
</comment>
<gene>
    <name evidence="1" type="ORF">ACFSQ6_04060</name>
</gene>
<reference evidence="2" key="1">
    <citation type="journal article" date="2019" name="Int. J. Syst. Evol. Microbiol.">
        <title>The Global Catalogue of Microorganisms (GCM) 10K type strain sequencing project: providing services to taxonomists for standard genome sequencing and annotation.</title>
        <authorList>
            <consortium name="The Broad Institute Genomics Platform"/>
            <consortium name="The Broad Institute Genome Sequencing Center for Infectious Disease"/>
            <person name="Wu L."/>
            <person name="Ma J."/>
        </authorList>
    </citation>
    <scope>NUCLEOTIDE SEQUENCE [LARGE SCALE GENOMIC DNA]</scope>
    <source>
        <strain evidence="2">KCTC 42247</strain>
    </source>
</reference>
<dbReference type="Proteomes" id="UP001597418">
    <property type="component" value="Unassembled WGS sequence"/>
</dbReference>
<accession>A0ABW5U9H8</accession>
<dbReference type="EMBL" id="JBHUMB010000006">
    <property type="protein sequence ID" value="MFD2742561.1"/>
    <property type="molecule type" value="Genomic_DNA"/>
</dbReference>